<feature type="compositionally biased region" description="Acidic residues" evidence="1">
    <location>
        <begin position="90"/>
        <end position="136"/>
    </location>
</feature>
<dbReference type="KEGG" id="pfy:PFICI_02861"/>
<dbReference type="AlphaFoldDB" id="W3XHY2"/>
<accession>W3XHY2</accession>
<sequence length="706" mass="79751">MAGIKRQYSPDSVGEDERASKLSKPESNNASAVAHAILTKSTDRQVRIDVKLGSTRKGARNDPMPSFSIEDMRKDLENYDSTLFNGEFVQGDDEDQEANECDYNNEDDADEDDDEDDEDDEGDEDDDDDEDDEGDNYSDYGEGHLWLETIRGTALSAQSLSKNSKIGSCLARLIRREEMRALFWNEMEVPSRELSKLAFELFDRYGRLRSDYCDHDVRKGTGVWGKELNYGDLLLFEEIKIDRQWRRQGIARQIVKAILETTRTKVASHVGFFALVRPGYLTREATSAQEPPEKQEEIAQCFWKSLGFRRVGISSWLAFTDSVEHPSRQLELEQDCQKPEAAPEDNAIPRILKELYQKLGHPETDENECISNVQVALSSNLESQKCGPCGDTLLHFAALRRKPELVKLIIAGAPQTVTLRNQEGYTPAEALQRELEEQRTRQGDSQLTRVVSDDFTGYEASAIACLAAFQNFSAVDLSTLSPRDIEAAVAVTAEQISRPIGFDILAIQKTLRLKYGCTCGDCLGGFISPRTKFALLCVAEVQYDMLNDDIGHRTGPQWVDSNNHLLTELPSSVRNNLKTNKSMRQGFTNMINYFAECLRRDRIPSEREVLSVLRSYQSEWPPVTKGFLQRGGSVASVATMIFQTAMYQDKWSGDGHCWQMFAEQIDKLPSCRNDHEFAFVSGTCGYKRVQPDCSQLIYDPNDVSCW</sequence>
<dbReference type="RefSeq" id="XP_007829633.1">
    <property type="nucleotide sequence ID" value="XM_007831442.1"/>
</dbReference>
<dbReference type="GeneID" id="19267874"/>
<dbReference type="Gene3D" id="3.40.630.30">
    <property type="match status" value="1"/>
</dbReference>
<dbReference type="eggNOG" id="ENOG502SDUB">
    <property type="taxonomic scope" value="Eukaryota"/>
</dbReference>
<proteinExistence type="predicted"/>
<dbReference type="EMBL" id="KI912110">
    <property type="protein sequence ID" value="ETS84836.1"/>
    <property type="molecule type" value="Genomic_DNA"/>
</dbReference>
<evidence type="ECO:0008006" key="4">
    <source>
        <dbReference type="Google" id="ProtNLM"/>
    </source>
</evidence>
<reference evidence="3" key="1">
    <citation type="journal article" date="2015" name="BMC Genomics">
        <title>Genomic and transcriptomic analysis of the endophytic fungus Pestalotiopsis fici reveals its lifestyle and high potential for synthesis of natural products.</title>
        <authorList>
            <person name="Wang X."/>
            <person name="Zhang X."/>
            <person name="Liu L."/>
            <person name="Xiang M."/>
            <person name="Wang W."/>
            <person name="Sun X."/>
            <person name="Che Y."/>
            <person name="Guo L."/>
            <person name="Liu G."/>
            <person name="Guo L."/>
            <person name="Wang C."/>
            <person name="Yin W.B."/>
            <person name="Stadler M."/>
            <person name="Zhang X."/>
            <person name="Liu X."/>
        </authorList>
    </citation>
    <scope>NUCLEOTIDE SEQUENCE [LARGE SCALE GENOMIC DNA]</scope>
    <source>
        <strain evidence="3">W106-1 / CGMCC3.15140</strain>
    </source>
</reference>
<dbReference type="InParanoid" id="W3XHY2"/>
<evidence type="ECO:0000313" key="2">
    <source>
        <dbReference type="EMBL" id="ETS84836.1"/>
    </source>
</evidence>
<evidence type="ECO:0000256" key="1">
    <source>
        <dbReference type="SAM" id="MobiDB-lite"/>
    </source>
</evidence>
<feature type="region of interest" description="Disordered" evidence="1">
    <location>
        <begin position="1"/>
        <end position="73"/>
    </location>
</feature>
<protein>
    <recommendedName>
        <fullName evidence="4">N-acetyltransferase domain-containing protein</fullName>
    </recommendedName>
</protein>
<dbReference type="OrthoDB" id="508139at2759"/>
<feature type="compositionally biased region" description="Basic and acidic residues" evidence="1">
    <location>
        <begin position="41"/>
        <end position="50"/>
    </location>
</feature>
<keyword evidence="3" id="KW-1185">Reference proteome</keyword>
<name>W3XHY2_PESFW</name>
<evidence type="ECO:0000313" key="3">
    <source>
        <dbReference type="Proteomes" id="UP000030651"/>
    </source>
</evidence>
<dbReference type="OMA" id="PECRNDH"/>
<organism evidence="2 3">
    <name type="scientific">Pestalotiopsis fici (strain W106-1 / CGMCC3.15140)</name>
    <dbReference type="NCBI Taxonomy" id="1229662"/>
    <lineage>
        <taxon>Eukaryota</taxon>
        <taxon>Fungi</taxon>
        <taxon>Dikarya</taxon>
        <taxon>Ascomycota</taxon>
        <taxon>Pezizomycotina</taxon>
        <taxon>Sordariomycetes</taxon>
        <taxon>Xylariomycetidae</taxon>
        <taxon>Amphisphaeriales</taxon>
        <taxon>Sporocadaceae</taxon>
        <taxon>Pestalotiopsis</taxon>
    </lineage>
</organism>
<feature type="region of interest" description="Disordered" evidence="1">
    <location>
        <begin position="88"/>
        <end position="139"/>
    </location>
</feature>
<dbReference type="HOGENOM" id="CLU_012166_1_0_1"/>
<feature type="compositionally biased region" description="Basic and acidic residues" evidence="1">
    <location>
        <begin position="15"/>
        <end position="24"/>
    </location>
</feature>
<dbReference type="Proteomes" id="UP000030651">
    <property type="component" value="Unassembled WGS sequence"/>
</dbReference>
<gene>
    <name evidence="2" type="ORF">PFICI_02861</name>
</gene>